<proteinExistence type="predicted"/>
<organism evidence="1 2">
    <name type="scientific">Candidatus Lokiarchaeum ossiferum</name>
    <dbReference type="NCBI Taxonomy" id="2951803"/>
    <lineage>
        <taxon>Archaea</taxon>
        <taxon>Promethearchaeati</taxon>
        <taxon>Promethearchaeota</taxon>
        <taxon>Promethearchaeia</taxon>
        <taxon>Promethearchaeales</taxon>
        <taxon>Promethearchaeaceae</taxon>
        <taxon>Candidatus Lokiarchaeum</taxon>
    </lineage>
</organism>
<evidence type="ECO:0000313" key="2">
    <source>
        <dbReference type="Proteomes" id="UP001208689"/>
    </source>
</evidence>
<name>A0ABY6HRM9_9ARCH</name>
<evidence type="ECO:0000313" key="1">
    <source>
        <dbReference type="EMBL" id="UYP46172.1"/>
    </source>
</evidence>
<gene>
    <name evidence="1" type="ORF">NEF87_002457</name>
</gene>
<dbReference type="EMBL" id="CP104013">
    <property type="protein sequence ID" value="UYP46172.1"/>
    <property type="molecule type" value="Genomic_DNA"/>
</dbReference>
<keyword evidence="2" id="KW-1185">Reference proteome</keyword>
<sequence length="220" mass="25780">MPDLSNLLAKTTRLKDRMEMDHISLIEEDLKSIFIELKELISPSDLDLGISVMQNGTLMLEQKIEEVKRFINYLTQKDQIFQFITSTATDHQLATILSQVWHEPIQLPYLSMNYLVGNWAKLVRDKKIHHTKSIQEISPIEKKTVGSFTDFSDPFEEQMLSYLDRIKPILPATMDDILGHFDNPDKYFEQFSYILHLLQEGYLYFKKSTQQFIKGEIQTE</sequence>
<accession>A0ABY6HRM9</accession>
<protein>
    <submittedName>
        <fullName evidence="1">Uncharacterized protein</fullName>
    </submittedName>
</protein>
<reference evidence="1" key="1">
    <citation type="submission" date="2022-09" db="EMBL/GenBank/DDBJ databases">
        <title>Actin cytoskeleton and complex cell architecture in an #Asgard archaeon.</title>
        <authorList>
            <person name="Ponce Toledo R.I."/>
            <person name="Schleper C."/>
            <person name="Rodrigues Oliveira T."/>
            <person name="Wollweber F."/>
            <person name="Xu J."/>
            <person name="Rittmann S."/>
            <person name="Klingl A."/>
            <person name="Pilhofer M."/>
        </authorList>
    </citation>
    <scope>NUCLEOTIDE SEQUENCE</scope>
    <source>
        <strain evidence="1">B-35</strain>
    </source>
</reference>
<dbReference type="Proteomes" id="UP001208689">
    <property type="component" value="Chromosome"/>
</dbReference>